<comment type="subunit">
    <text evidence="3 12">Monomer.</text>
</comment>
<feature type="short sequence motif" description="'KMSKS' region" evidence="12">
    <location>
        <begin position="270"/>
        <end position="274"/>
    </location>
</feature>
<evidence type="ECO:0000313" key="14">
    <source>
        <dbReference type="EMBL" id="SFP38239.1"/>
    </source>
</evidence>
<name>A0A1I5PWG6_9BACT</name>
<comment type="catalytic activity">
    <reaction evidence="12">
        <text>tRNA(Cys) + L-cysteine + ATP = L-cysteinyl-tRNA(Cys) + AMP + diphosphate</text>
        <dbReference type="Rhea" id="RHEA:17773"/>
        <dbReference type="Rhea" id="RHEA-COMP:9661"/>
        <dbReference type="Rhea" id="RHEA-COMP:9679"/>
        <dbReference type="ChEBI" id="CHEBI:30616"/>
        <dbReference type="ChEBI" id="CHEBI:33019"/>
        <dbReference type="ChEBI" id="CHEBI:35235"/>
        <dbReference type="ChEBI" id="CHEBI:78442"/>
        <dbReference type="ChEBI" id="CHEBI:78517"/>
        <dbReference type="ChEBI" id="CHEBI:456215"/>
        <dbReference type="EC" id="6.1.1.16"/>
    </reaction>
</comment>
<feature type="binding site" evidence="12">
    <location>
        <position position="242"/>
    </location>
    <ligand>
        <name>Zn(2+)</name>
        <dbReference type="ChEBI" id="CHEBI:29105"/>
    </ligand>
</feature>
<evidence type="ECO:0000259" key="13">
    <source>
        <dbReference type="SMART" id="SM00840"/>
    </source>
</evidence>
<keyword evidence="7 12" id="KW-0547">Nucleotide-binding</keyword>
<evidence type="ECO:0000256" key="6">
    <source>
        <dbReference type="ARBA" id="ARBA00022723"/>
    </source>
</evidence>
<dbReference type="CDD" id="cd00672">
    <property type="entry name" value="CysRS_core"/>
    <property type="match status" value="1"/>
</dbReference>
<dbReference type="Gene3D" id="1.20.120.1910">
    <property type="entry name" value="Cysteine-tRNA ligase, C-terminal anti-codon recognition domain"/>
    <property type="match status" value="1"/>
</dbReference>
<keyword evidence="5 12" id="KW-0436">Ligase</keyword>
<keyword evidence="15" id="KW-1185">Reference proteome</keyword>
<dbReference type="STRING" id="223786.SAMN05216234_11722"/>
<dbReference type="OrthoDB" id="9815130at2"/>
<comment type="subcellular location">
    <subcellularLocation>
        <location evidence="1 12">Cytoplasm</location>
    </subcellularLocation>
</comment>
<dbReference type="GO" id="GO:0004817">
    <property type="term" value="F:cysteine-tRNA ligase activity"/>
    <property type="evidence" value="ECO:0007669"/>
    <property type="project" value="UniProtKB-UniRule"/>
</dbReference>
<dbReference type="Gene3D" id="3.40.50.620">
    <property type="entry name" value="HUPs"/>
    <property type="match status" value="1"/>
</dbReference>
<feature type="domain" description="Cysteinyl-tRNA synthetase class Ia DALR" evidence="13">
    <location>
        <begin position="345"/>
        <end position="409"/>
    </location>
</feature>
<evidence type="ECO:0000256" key="3">
    <source>
        <dbReference type="ARBA" id="ARBA00011245"/>
    </source>
</evidence>
<feature type="binding site" evidence="12">
    <location>
        <position position="208"/>
    </location>
    <ligand>
        <name>Zn(2+)</name>
        <dbReference type="ChEBI" id="CHEBI:29105"/>
    </ligand>
</feature>
<dbReference type="InterPro" id="IPR015273">
    <property type="entry name" value="Cys-tRNA-synt_Ia_DALR"/>
</dbReference>
<dbReference type="Pfam" id="PF01406">
    <property type="entry name" value="tRNA-synt_1e"/>
    <property type="match status" value="1"/>
</dbReference>
<dbReference type="EC" id="6.1.1.16" evidence="12"/>
<feature type="binding site" evidence="12">
    <location>
        <position position="238"/>
    </location>
    <ligand>
        <name>Zn(2+)</name>
        <dbReference type="ChEBI" id="CHEBI:29105"/>
    </ligand>
</feature>
<proteinExistence type="inferred from homology"/>
<dbReference type="SUPFAM" id="SSF52374">
    <property type="entry name" value="Nucleotidylyl transferase"/>
    <property type="match status" value="1"/>
</dbReference>
<keyword evidence="11 12" id="KW-0030">Aminoacyl-tRNA synthetase</keyword>
<dbReference type="Proteomes" id="UP000199227">
    <property type="component" value="Unassembled WGS sequence"/>
</dbReference>
<accession>A0A1I5PWG6</accession>
<evidence type="ECO:0000256" key="1">
    <source>
        <dbReference type="ARBA" id="ARBA00004496"/>
    </source>
</evidence>
<evidence type="ECO:0000256" key="8">
    <source>
        <dbReference type="ARBA" id="ARBA00022833"/>
    </source>
</evidence>
<dbReference type="RefSeq" id="WP_092912387.1">
    <property type="nucleotide sequence ID" value="NZ_FOXB01000017.1"/>
</dbReference>
<feature type="binding site" evidence="12">
    <location>
        <position position="273"/>
    </location>
    <ligand>
        <name>ATP</name>
        <dbReference type="ChEBI" id="CHEBI:30616"/>
    </ligand>
</feature>
<dbReference type="EMBL" id="FOXB01000017">
    <property type="protein sequence ID" value="SFP38239.1"/>
    <property type="molecule type" value="Genomic_DNA"/>
</dbReference>
<keyword evidence="8 12" id="KW-0862">Zinc</keyword>
<comment type="cofactor">
    <cofactor evidence="12">
        <name>Zn(2+)</name>
        <dbReference type="ChEBI" id="CHEBI:29105"/>
    </cofactor>
    <text evidence="12">Binds 1 zinc ion per subunit.</text>
</comment>
<organism evidence="14 15">
    <name type="scientific">Hydrogenimonas thermophila</name>
    <dbReference type="NCBI Taxonomy" id="223786"/>
    <lineage>
        <taxon>Bacteria</taxon>
        <taxon>Pseudomonadati</taxon>
        <taxon>Campylobacterota</taxon>
        <taxon>Epsilonproteobacteria</taxon>
        <taxon>Campylobacterales</taxon>
        <taxon>Hydrogenimonadaceae</taxon>
        <taxon>Hydrogenimonas</taxon>
    </lineage>
</organism>
<feature type="short sequence motif" description="'HIGH' region" evidence="12">
    <location>
        <begin position="29"/>
        <end position="39"/>
    </location>
</feature>
<dbReference type="PRINTS" id="PR00983">
    <property type="entry name" value="TRNASYNTHCYS"/>
</dbReference>
<protein>
    <recommendedName>
        <fullName evidence="12">Cysteine--tRNA ligase</fullName>
        <ecNumber evidence="12">6.1.1.16</ecNumber>
    </recommendedName>
    <alternativeName>
        <fullName evidence="12">Cysteinyl-tRNA synthetase</fullName>
        <shortName evidence="12">CysRS</shortName>
    </alternativeName>
</protein>
<keyword evidence="6 12" id="KW-0479">Metal-binding</keyword>
<evidence type="ECO:0000256" key="12">
    <source>
        <dbReference type="HAMAP-Rule" id="MF_00041"/>
    </source>
</evidence>
<evidence type="ECO:0000256" key="5">
    <source>
        <dbReference type="ARBA" id="ARBA00022598"/>
    </source>
</evidence>
<evidence type="ECO:0000256" key="9">
    <source>
        <dbReference type="ARBA" id="ARBA00022840"/>
    </source>
</evidence>
<dbReference type="SUPFAM" id="SSF47323">
    <property type="entry name" value="Anticodon-binding domain of a subclass of class I aminoacyl-tRNA synthetases"/>
    <property type="match status" value="1"/>
</dbReference>
<dbReference type="AlphaFoldDB" id="A0A1I5PWG6"/>
<dbReference type="SMART" id="SM00840">
    <property type="entry name" value="DALR_2"/>
    <property type="match status" value="1"/>
</dbReference>
<dbReference type="GO" id="GO:0005829">
    <property type="term" value="C:cytosol"/>
    <property type="evidence" value="ECO:0007669"/>
    <property type="project" value="TreeGrafter"/>
</dbReference>
<evidence type="ECO:0000256" key="7">
    <source>
        <dbReference type="ARBA" id="ARBA00022741"/>
    </source>
</evidence>
<dbReference type="InterPro" id="IPR024909">
    <property type="entry name" value="Cys-tRNA/MSH_ligase"/>
</dbReference>
<dbReference type="InterPro" id="IPR009080">
    <property type="entry name" value="tRNAsynth_Ia_anticodon-bd"/>
</dbReference>
<sequence length="467" mass="53267">MVIYDSVKKEKVPFEPLKKDQVRLYVCGPTVYDDAHLGHARSAIAFDLLYRTLTELGFNVTFARNFTDIDDKIIKKSIETGEKIESITKRYTEHYINDMKALNVKDADISPRATTSIQAIIGMISKLLENGFAYQSDEGTVWFDTTKDSAYCSLSHRCSDDEDAQARIEHEEGKRHLRDFALWKACKQNDVCYDSPFGRGRPGWHIECSAMIDEYLAYKDEEYAIDIHGGGADLFFPHHENEAAQTRCATHQKLAKYWMHNGFVTIDGEKMSKSLGNSFFVKDALKAYDGEIIRFYLLSTHYRANFNFNEEDLLASKKRLDKIYRLKKRLYGVKKGRVDSNFQKEMLDALSDDLNISKALAIVDEMVTSANEHLDLNPKDKGFKQSVIANIDWLNEVLGVGGKDAFAYFQLGVSKEEISKIESLILERNEAKKAKDFEKADAIRDELLAMGIQLMDTPNGTVWEKAE</sequence>
<evidence type="ECO:0000313" key="15">
    <source>
        <dbReference type="Proteomes" id="UP000199227"/>
    </source>
</evidence>
<comment type="similarity">
    <text evidence="2 12">Belongs to the class-I aminoacyl-tRNA synthetase family.</text>
</comment>
<evidence type="ECO:0000256" key="11">
    <source>
        <dbReference type="ARBA" id="ARBA00023146"/>
    </source>
</evidence>
<gene>
    <name evidence="12" type="primary">cysS</name>
    <name evidence="14" type="ORF">SAMN05216234_11722</name>
</gene>
<evidence type="ECO:0000256" key="4">
    <source>
        <dbReference type="ARBA" id="ARBA00022490"/>
    </source>
</evidence>
<evidence type="ECO:0000256" key="10">
    <source>
        <dbReference type="ARBA" id="ARBA00022917"/>
    </source>
</evidence>
<keyword evidence="4 12" id="KW-0963">Cytoplasm</keyword>
<keyword evidence="9 12" id="KW-0067">ATP-binding</keyword>
<dbReference type="PANTHER" id="PTHR10890">
    <property type="entry name" value="CYSTEINYL-TRNA SYNTHETASE"/>
    <property type="match status" value="1"/>
</dbReference>
<dbReference type="InterPro" id="IPR032678">
    <property type="entry name" value="tRNA-synt_1_cat_dom"/>
</dbReference>
<dbReference type="HAMAP" id="MF_00041">
    <property type="entry name" value="Cys_tRNA_synth"/>
    <property type="match status" value="1"/>
</dbReference>
<reference evidence="14 15" key="1">
    <citation type="submission" date="2016-10" db="EMBL/GenBank/DDBJ databases">
        <authorList>
            <person name="de Groot N.N."/>
        </authorList>
    </citation>
    <scope>NUCLEOTIDE SEQUENCE [LARGE SCALE GENOMIC DNA]</scope>
    <source>
        <strain evidence="14 15">EP1-55-1</strain>
    </source>
</reference>
<dbReference type="InterPro" id="IPR015803">
    <property type="entry name" value="Cys-tRNA-ligase"/>
</dbReference>
<keyword evidence="10 12" id="KW-0648">Protein biosynthesis</keyword>
<dbReference type="GO" id="GO:0005524">
    <property type="term" value="F:ATP binding"/>
    <property type="evidence" value="ECO:0007669"/>
    <property type="project" value="UniProtKB-UniRule"/>
</dbReference>
<feature type="binding site" evidence="12">
    <location>
        <position position="27"/>
    </location>
    <ligand>
        <name>Zn(2+)</name>
        <dbReference type="ChEBI" id="CHEBI:29105"/>
    </ligand>
</feature>
<evidence type="ECO:0000256" key="2">
    <source>
        <dbReference type="ARBA" id="ARBA00005594"/>
    </source>
</evidence>
<dbReference type="GO" id="GO:0008270">
    <property type="term" value="F:zinc ion binding"/>
    <property type="evidence" value="ECO:0007669"/>
    <property type="project" value="UniProtKB-UniRule"/>
</dbReference>
<dbReference type="Pfam" id="PF09190">
    <property type="entry name" value="DALR_2"/>
    <property type="match status" value="1"/>
</dbReference>
<dbReference type="PANTHER" id="PTHR10890:SF3">
    <property type="entry name" value="CYSTEINE--TRNA LIGASE, CYTOPLASMIC"/>
    <property type="match status" value="1"/>
</dbReference>
<dbReference type="GO" id="GO:0006423">
    <property type="term" value="P:cysteinyl-tRNA aminoacylation"/>
    <property type="evidence" value="ECO:0007669"/>
    <property type="project" value="UniProtKB-UniRule"/>
</dbReference>
<dbReference type="NCBIfam" id="TIGR00435">
    <property type="entry name" value="cysS"/>
    <property type="match status" value="1"/>
</dbReference>
<dbReference type="InterPro" id="IPR014729">
    <property type="entry name" value="Rossmann-like_a/b/a_fold"/>
</dbReference>